<dbReference type="SUPFAM" id="SSF53850">
    <property type="entry name" value="Periplasmic binding protein-like II"/>
    <property type="match status" value="1"/>
</dbReference>
<dbReference type="SUPFAM" id="SSF55021">
    <property type="entry name" value="ACT-like"/>
    <property type="match status" value="1"/>
</dbReference>
<evidence type="ECO:0000313" key="12">
    <source>
        <dbReference type="EMBL" id="REI01625.1"/>
    </source>
</evidence>
<dbReference type="EMBL" id="QKXQ01000007">
    <property type="protein sequence ID" value="REI01625.1"/>
    <property type="molecule type" value="Genomic_DNA"/>
</dbReference>
<reference evidence="14 15" key="1">
    <citation type="journal article" date="2018" name="Vet. Microbiol.">
        <title>Characterisation of Staphylococcus felis isolated from cats using whole genome sequencing.</title>
        <authorList>
            <person name="Worthing K."/>
            <person name="Pang S."/>
            <person name="Trott D.J."/>
            <person name="Abraham S."/>
            <person name="Coombs G.W."/>
            <person name="Jordan D."/>
            <person name="McIntyre L."/>
            <person name="Davies M.R."/>
            <person name="Norris J."/>
        </authorList>
    </citation>
    <scope>NUCLEOTIDE SEQUENCE [LARGE SCALE GENOMIC DNA]</scope>
    <source>
        <strain evidence="13 14">F25</strain>
        <strain evidence="12 15">F9</strain>
    </source>
</reference>
<dbReference type="PANTHER" id="PTHR21022:SF19">
    <property type="entry name" value="PREPHENATE DEHYDRATASE-RELATED"/>
    <property type="match status" value="1"/>
</dbReference>
<evidence type="ECO:0000313" key="16">
    <source>
        <dbReference type="Proteomes" id="UP000597038"/>
    </source>
</evidence>
<proteinExistence type="predicted"/>
<dbReference type="EMBL" id="QKYD01000121">
    <property type="protein sequence ID" value="REI20799.1"/>
    <property type="molecule type" value="Genomic_DNA"/>
</dbReference>
<evidence type="ECO:0000259" key="9">
    <source>
        <dbReference type="PROSITE" id="PS51171"/>
    </source>
</evidence>
<keyword evidence="5" id="KW-0057">Aromatic amino acid biosynthesis</keyword>
<dbReference type="GeneID" id="48058854"/>
<evidence type="ECO:0000256" key="7">
    <source>
        <dbReference type="ARBA" id="ARBA00023239"/>
    </source>
</evidence>
<evidence type="ECO:0000256" key="4">
    <source>
        <dbReference type="ARBA" id="ARBA00022605"/>
    </source>
</evidence>
<evidence type="ECO:0000256" key="6">
    <source>
        <dbReference type="ARBA" id="ARBA00023222"/>
    </source>
</evidence>
<keyword evidence="7" id="KW-0456">Lyase</keyword>
<protein>
    <recommendedName>
        <fullName evidence="3">Prephenate dehydratase</fullName>
        <ecNumber evidence="2">4.2.1.51</ecNumber>
    </recommendedName>
</protein>
<dbReference type="InterPro" id="IPR002912">
    <property type="entry name" value="ACT_dom"/>
</dbReference>
<dbReference type="Gene3D" id="3.40.190.10">
    <property type="entry name" value="Periplasmic binding protein-like II"/>
    <property type="match status" value="2"/>
</dbReference>
<dbReference type="GO" id="GO:0005737">
    <property type="term" value="C:cytoplasm"/>
    <property type="evidence" value="ECO:0007669"/>
    <property type="project" value="TreeGrafter"/>
</dbReference>
<dbReference type="EMBL" id="JAEDAQ010000005">
    <property type="protein sequence ID" value="MBH9580624.1"/>
    <property type="molecule type" value="Genomic_DNA"/>
</dbReference>
<name>A0A2K3ZJJ0_9STAP</name>
<comment type="caution">
    <text evidence="12">The sequence shown here is derived from an EMBL/GenBank/DDBJ whole genome shotgun (WGS) entry which is preliminary data.</text>
</comment>
<evidence type="ECO:0000313" key="13">
    <source>
        <dbReference type="EMBL" id="REI20799.1"/>
    </source>
</evidence>
<gene>
    <name evidence="13" type="ORF">DOS76_08365</name>
    <name evidence="12" type="ORF">DOS83_00080</name>
    <name evidence="11" type="ORF">I9026_04485</name>
</gene>
<evidence type="ECO:0000259" key="10">
    <source>
        <dbReference type="PROSITE" id="PS51671"/>
    </source>
</evidence>
<keyword evidence="4" id="KW-0028">Amino-acid biosynthesis</keyword>
<dbReference type="Pfam" id="PF00800">
    <property type="entry name" value="PDT"/>
    <property type="match status" value="1"/>
</dbReference>
<dbReference type="PROSITE" id="PS51171">
    <property type="entry name" value="PREPHENATE_DEHYDR_3"/>
    <property type="match status" value="1"/>
</dbReference>
<dbReference type="Gene3D" id="3.30.70.260">
    <property type="match status" value="1"/>
</dbReference>
<evidence type="ECO:0000256" key="2">
    <source>
        <dbReference type="ARBA" id="ARBA00013147"/>
    </source>
</evidence>
<dbReference type="Proteomes" id="UP000256337">
    <property type="component" value="Unassembled WGS sequence"/>
</dbReference>
<dbReference type="GO" id="GO:0004664">
    <property type="term" value="F:prephenate dehydratase activity"/>
    <property type="evidence" value="ECO:0007669"/>
    <property type="project" value="UniProtKB-EC"/>
</dbReference>
<dbReference type="OrthoDB" id="9802281at2"/>
<dbReference type="AlphaFoldDB" id="A0A2K3ZJJ0"/>
<evidence type="ECO:0000313" key="14">
    <source>
        <dbReference type="Proteomes" id="UP000256337"/>
    </source>
</evidence>
<keyword evidence="16" id="KW-1185">Reference proteome</keyword>
<dbReference type="RefSeq" id="WP_103207553.1">
    <property type="nucleotide sequence ID" value="NZ_CAJUZR010000002.1"/>
</dbReference>
<reference evidence="11 16" key="2">
    <citation type="submission" date="2020-12" db="EMBL/GenBank/DDBJ databases">
        <title>Genomic analysis of Staphylococcus felis from a cat with skin infection.</title>
        <authorList>
            <person name="Aslantas O."/>
            <person name="Keskin O."/>
            <person name="Buyukaltay K."/>
            <person name="Gullu Yucetepe A."/>
        </authorList>
    </citation>
    <scope>NUCLEOTIDE SEQUENCE [LARGE SCALE GENOMIC DNA]</scope>
    <source>
        <strain evidence="11 16">HARRANVET</strain>
    </source>
</reference>
<dbReference type="EC" id="4.2.1.51" evidence="2"/>
<keyword evidence="6" id="KW-0584">Phenylalanine biosynthesis</keyword>
<dbReference type="GO" id="GO:0009094">
    <property type="term" value="P:L-phenylalanine biosynthetic process"/>
    <property type="evidence" value="ECO:0007669"/>
    <property type="project" value="UniProtKB-UniPathway"/>
</dbReference>
<dbReference type="PROSITE" id="PS51671">
    <property type="entry name" value="ACT"/>
    <property type="match status" value="1"/>
</dbReference>
<evidence type="ECO:0000256" key="8">
    <source>
        <dbReference type="ARBA" id="ARBA00047848"/>
    </source>
</evidence>
<comment type="catalytic activity">
    <reaction evidence="8">
        <text>prephenate + H(+) = 3-phenylpyruvate + CO2 + H2O</text>
        <dbReference type="Rhea" id="RHEA:21648"/>
        <dbReference type="ChEBI" id="CHEBI:15377"/>
        <dbReference type="ChEBI" id="CHEBI:15378"/>
        <dbReference type="ChEBI" id="CHEBI:16526"/>
        <dbReference type="ChEBI" id="CHEBI:18005"/>
        <dbReference type="ChEBI" id="CHEBI:29934"/>
        <dbReference type="EC" id="4.2.1.51"/>
    </reaction>
</comment>
<evidence type="ECO:0000313" key="15">
    <source>
        <dbReference type="Proteomes" id="UP000256562"/>
    </source>
</evidence>
<sequence length="269" mass="30452">MHLYYLGPKGTFSYLAAQNYIQQSQYTKNLKLVSKESLYEVIMALNHKEDALAIVPIENAIEGTINIVADTLVHQKLCVIDEVTLKVQLALYGEHSQTVDHITHVYSIDPAISQAQQFIRRHHFNITNTTSTIAALSYINRHSAAIAPLGSGELYGYKALETHIEDSPNNMTRFLVLKNNTNITQLTGKECLMIITPTYDKPGILASILNTFYLFDINLKWVASRPLKTKLGRYRFFVQAESIDDHTLQKVCTILDTLDFQTTLLGRFN</sequence>
<feature type="domain" description="Prephenate dehydratase" evidence="9">
    <location>
        <begin position="2"/>
        <end position="179"/>
    </location>
</feature>
<evidence type="ECO:0000313" key="11">
    <source>
        <dbReference type="EMBL" id="MBH9580624.1"/>
    </source>
</evidence>
<evidence type="ECO:0000256" key="5">
    <source>
        <dbReference type="ARBA" id="ARBA00023141"/>
    </source>
</evidence>
<dbReference type="Proteomes" id="UP000597038">
    <property type="component" value="Unassembled WGS sequence"/>
</dbReference>
<dbReference type="PANTHER" id="PTHR21022">
    <property type="entry name" value="PREPHENATE DEHYDRATASE P PROTEIN"/>
    <property type="match status" value="1"/>
</dbReference>
<organism evidence="12 15">
    <name type="scientific">Staphylococcus felis</name>
    <dbReference type="NCBI Taxonomy" id="46127"/>
    <lineage>
        <taxon>Bacteria</taxon>
        <taxon>Bacillati</taxon>
        <taxon>Bacillota</taxon>
        <taxon>Bacilli</taxon>
        <taxon>Bacillales</taxon>
        <taxon>Staphylococcaceae</taxon>
        <taxon>Staphylococcus</taxon>
    </lineage>
</organism>
<dbReference type="UniPathway" id="UPA00121">
    <property type="reaction ID" value="UER00345"/>
</dbReference>
<dbReference type="InterPro" id="IPR045865">
    <property type="entry name" value="ACT-like_dom_sf"/>
</dbReference>
<dbReference type="InterPro" id="IPR001086">
    <property type="entry name" value="Preph_deHydtase"/>
</dbReference>
<accession>A0A2K3ZJJ0</accession>
<dbReference type="Proteomes" id="UP000256562">
    <property type="component" value="Unassembled WGS sequence"/>
</dbReference>
<evidence type="ECO:0000256" key="3">
    <source>
        <dbReference type="ARBA" id="ARBA00021872"/>
    </source>
</evidence>
<dbReference type="KEGG" id="sfq:C7J90_11515"/>
<feature type="domain" description="ACT" evidence="10">
    <location>
        <begin position="193"/>
        <end position="269"/>
    </location>
</feature>
<comment type="pathway">
    <text evidence="1">Amino-acid biosynthesis; L-phenylalanine biosynthesis; phenylpyruvate from prephenate: step 1/1.</text>
</comment>
<evidence type="ECO:0000256" key="1">
    <source>
        <dbReference type="ARBA" id="ARBA00004741"/>
    </source>
</evidence>